<name>A0A2B7X4M0_9EURO</name>
<gene>
    <name evidence="12" type="ORF">GX51_03946</name>
</gene>
<comment type="similarity">
    <text evidence="4">Belongs to the YAE1 family.</text>
</comment>
<feature type="compositionally biased region" description="Low complexity" evidence="10">
    <location>
        <begin position="7"/>
        <end position="41"/>
    </location>
</feature>
<dbReference type="GO" id="GO:0005634">
    <property type="term" value="C:nucleus"/>
    <property type="evidence" value="ECO:0007669"/>
    <property type="project" value="UniProtKB-SubCell"/>
</dbReference>
<dbReference type="Proteomes" id="UP000224080">
    <property type="component" value="Unassembled WGS sequence"/>
</dbReference>
<evidence type="ECO:0000256" key="7">
    <source>
        <dbReference type="ARBA" id="ARBA00018400"/>
    </source>
</evidence>
<evidence type="ECO:0000256" key="3">
    <source>
        <dbReference type="ARBA" id="ARBA00004496"/>
    </source>
</evidence>
<evidence type="ECO:0000256" key="2">
    <source>
        <dbReference type="ARBA" id="ARBA00004123"/>
    </source>
</evidence>
<dbReference type="OrthoDB" id="20086at2759"/>
<dbReference type="InterPro" id="IPR019191">
    <property type="entry name" value="Essential_protein_Yae1_N"/>
</dbReference>
<keyword evidence="9" id="KW-0539">Nucleus</keyword>
<evidence type="ECO:0000256" key="5">
    <source>
        <dbReference type="ARBA" id="ARBA00011427"/>
    </source>
</evidence>
<dbReference type="PANTHER" id="PTHR18829:SF0">
    <property type="entry name" value="PROTEIN YAE1 HOMOLOG"/>
    <property type="match status" value="1"/>
</dbReference>
<dbReference type="AlphaFoldDB" id="A0A2B7X4M0"/>
<proteinExistence type="inferred from homology"/>
<evidence type="ECO:0000259" key="11">
    <source>
        <dbReference type="Pfam" id="PF09811"/>
    </source>
</evidence>
<evidence type="ECO:0000256" key="1">
    <source>
        <dbReference type="ARBA" id="ARBA00003836"/>
    </source>
</evidence>
<reference evidence="12 13" key="1">
    <citation type="submission" date="2017-10" db="EMBL/GenBank/DDBJ databases">
        <title>Comparative genomics in systemic dimorphic fungi from Ajellomycetaceae.</title>
        <authorList>
            <person name="Munoz J.F."/>
            <person name="Mcewen J.G."/>
            <person name="Clay O.K."/>
            <person name="Cuomo C.A."/>
        </authorList>
    </citation>
    <scope>NUCLEOTIDE SEQUENCE [LARGE SCALE GENOMIC DNA]</scope>
    <source>
        <strain evidence="12 13">UAMH130</strain>
    </source>
</reference>
<dbReference type="InterPro" id="IPR038881">
    <property type="entry name" value="Yae1-like"/>
</dbReference>
<comment type="subcellular location">
    <subcellularLocation>
        <location evidence="3">Cytoplasm</location>
    </subcellularLocation>
    <subcellularLocation>
        <location evidence="2">Nucleus</location>
    </subcellularLocation>
</comment>
<dbReference type="EMBL" id="PDNC01000046">
    <property type="protein sequence ID" value="PGH03682.1"/>
    <property type="molecule type" value="Genomic_DNA"/>
</dbReference>
<feature type="region of interest" description="Disordered" evidence="10">
    <location>
        <begin position="1"/>
        <end position="67"/>
    </location>
</feature>
<dbReference type="Pfam" id="PF09811">
    <property type="entry name" value="Yae1_N"/>
    <property type="match status" value="1"/>
</dbReference>
<sequence length="239" mass="24864">METSSTSHPPSEQSRPSSPSPLQISTPPSPSTTVTTAPSSPIHQQPSTELLDDIFGASPPNQHQHSLDNNNIAAQSRQPDLDREPSDLPFLRRQHVTAGYRDGISIAKGEHVQRGFDGGFPVGAELGLRVGTVLGVLEGLAAAAAATRRADGGGGRGDGDTKGSGPCRGTGNDIAAIFETAKKELSVQNVFGAAAQDDSGGDIGGAREWVDPCVRLAKAGDEVVTRWEGRVRELLAATS</sequence>
<organism evidence="12 13">
    <name type="scientific">Blastomyces parvus</name>
    <dbReference type="NCBI Taxonomy" id="2060905"/>
    <lineage>
        <taxon>Eukaryota</taxon>
        <taxon>Fungi</taxon>
        <taxon>Dikarya</taxon>
        <taxon>Ascomycota</taxon>
        <taxon>Pezizomycotina</taxon>
        <taxon>Eurotiomycetes</taxon>
        <taxon>Eurotiomycetidae</taxon>
        <taxon>Onygenales</taxon>
        <taxon>Ajellomycetaceae</taxon>
        <taxon>Blastomyces</taxon>
    </lineage>
</organism>
<dbReference type="PANTHER" id="PTHR18829">
    <property type="entry name" value="PROTEIN YAE1 HOMOLOG"/>
    <property type="match status" value="1"/>
</dbReference>
<evidence type="ECO:0000256" key="10">
    <source>
        <dbReference type="SAM" id="MobiDB-lite"/>
    </source>
</evidence>
<keyword evidence="13" id="KW-1185">Reference proteome</keyword>
<comment type="subunit">
    <text evidence="5">May form a complex with LTO1.</text>
</comment>
<feature type="domain" description="Essential protein Yae1 N-terminal" evidence="11">
    <location>
        <begin position="99"/>
        <end position="137"/>
    </location>
</feature>
<evidence type="ECO:0000313" key="12">
    <source>
        <dbReference type="EMBL" id="PGH03682.1"/>
    </source>
</evidence>
<comment type="function">
    <text evidence="1">The complex LTO1:YAE1 may function as a target specific adapter that probably recruits apo-RPLI1 to the cytosolic iron-sulfur protein assembly (CIA) complex machinery. May be required for biogenesis of the large ribosomal subunit and initiation of translation.</text>
</comment>
<evidence type="ECO:0000256" key="9">
    <source>
        <dbReference type="ARBA" id="ARBA00023242"/>
    </source>
</evidence>
<dbReference type="GO" id="GO:0005737">
    <property type="term" value="C:cytoplasm"/>
    <property type="evidence" value="ECO:0007669"/>
    <property type="project" value="UniProtKB-SubCell"/>
</dbReference>
<protein>
    <recommendedName>
        <fullName evidence="7">Protein YAE1</fullName>
    </recommendedName>
    <alternativeName>
        <fullName evidence="6">Protein yae1</fullName>
    </alternativeName>
</protein>
<evidence type="ECO:0000256" key="8">
    <source>
        <dbReference type="ARBA" id="ARBA00022490"/>
    </source>
</evidence>
<feature type="region of interest" description="Disordered" evidence="10">
    <location>
        <begin position="147"/>
        <end position="168"/>
    </location>
</feature>
<accession>A0A2B7X4M0</accession>
<keyword evidence="8" id="KW-0963">Cytoplasm</keyword>
<evidence type="ECO:0000256" key="4">
    <source>
        <dbReference type="ARBA" id="ARBA00007096"/>
    </source>
</evidence>
<evidence type="ECO:0000313" key="13">
    <source>
        <dbReference type="Proteomes" id="UP000224080"/>
    </source>
</evidence>
<comment type="caution">
    <text evidence="12">The sequence shown here is derived from an EMBL/GenBank/DDBJ whole genome shotgun (WGS) entry which is preliminary data.</text>
</comment>
<evidence type="ECO:0000256" key="6">
    <source>
        <dbReference type="ARBA" id="ARBA00017286"/>
    </source>
</evidence>
<dbReference type="STRING" id="2060905.A0A2B7X4M0"/>